<feature type="transmembrane region" description="Helical" evidence="1">
    <location>
        <begin position="322"/>
        <end position="347"/>
    </location>
</feature>
<protein>
    <recommendedName>
        <fullName evidence="4">Cytochrome C oxidase subunit I</fullName>
    </recommendedName>
</protein>
<feature type="transmembrane region" description="Helical" evidence="1">
    <location>
        <begin position="146"/>
        <end position="167"/>
    </location>
</feature>
<accession>A0A4Q1C8K9</accession>
<evidence type="ECO:0000313" key="3">
    <source>
        <dbReference type="Proteomes" id="UP000290218"/>
    </source>
</evidence>
<reference evidence="2 3" key="1">
    <citation type="submission" date="2019-01" db="EMBL/GenBank/DDBJ databases">
        <title>Lacunisphaera sp. strain TWA-58.</title>
        <authorList>
            <person name="Chen W.-M."/>
        </authorList>
    </citation>
    <scope>NUCLEOTIDE SEQUENCE [LARGE SCALE GENOMIC DNA]</scope>
    <source>
        <strain evidence="2 3">TWA-58</strain>
    </source>
</reference>
<gene>
    <name evidence="2" type="ORF">ESB00_04590</name>
</gene>
<keyword evidence="1" id="KW-0472">Membrane</keyword>
<name>A0A4Q1C8K9_9BACT</name>
<feature type="transmembrane region" description="Helical" evidence="1">
    <location>
        <begin position="179"/>
        <end position="201"/>
    </location>
</feature>
<dbReference type="AlphaFoldDB" id="A0A4Q1C8K9"/>
<dbReference type="RefSeq" id="WP_129046547.1">
    <property type="nucleotide sequence ID" value="NZ_SDHX01000001.1"/>
</dbReference>
<feature type="transmembrane region" description="Helical" evidence="1">
    <location>
        <begin position="435"/>
        <end position="457"/>
    </location>
</feature>
<dbReference type="Gene3D" id="1.20.210.10">
    <property type="entry name" value="Cytochrome c oxidase-like, subunit I domain"/>
    <property type="match status" value="1"/>
</dbReference>
<keyword evidence="3" id="KW-1185">Reference proteome</keyword>
<feature type="transmembrane region" description="Helical" evidence="1">
    <location>
        <begin position="393"/>
        <end position="415"/>
    </location>
</feature>
<feature type="transmembrane region" description="Helical" evidence="1">
    <location>
        <begin position="106"/>
        <end position="126"/>
    </location>
</feature>
<feature type="transmembrane region" description="Helical" evidence="1">
    <location>
        <begin position="74"/>
        <end position="94"/>
    </location>
</feature>
<feature type="transmembrane region" description="Helical" evidence="1">
    <location>
        <begin position="221"/>
        <end position="241"/>
    </location>
</feature>
<keyword evidence="1" id="KW-0812">Transmembrane</keyword>
<dbReference type="SUPFAM" id="SSF81442">
    <property type="entry name" value="Cytochrome c oxidase subunit I-like"/>
    <property type="match status" value="1"/>
</dbReference>
<organism evidence="2 3">
    <name type="scientific">Oleiharenicola lentus</name>
    <dbReference type="NCBI Taxonomy" id="2508720"/>
    <lineage>
        <taxon>Bacteria</taxon>
        <taxon>Pseudomonadati</taxon>
        <taxon>Verrucomicrobiota</taxon>
        <taxon>Opitutia</taxon>
        <taxon>Opitutales</taxon>
        <taxon>Opitutaceae</taxon>
        <taxon>Oleiharenicola</taxon>
    </lineage>
</organism>
<dbReference type="Proteomes" id="UP000290218">
    <property type="component" value="Unassembled WGS sequence"/>
</dbReference>
<dbReference type="InterPro" id="IPR036927">
    <property type="entry name" value="Cyt_c_oxase-like_su1_sf"/>
</dbReference>
<evidence type="ECO:0000256" key="1">
    <source>
        <dbReference type="SAM" id="Phobius"/>
    </source>
</evidence>
<dbReference type="OrthoDB" id="11275at2"/>
<evidence type="ECO:0008006" key="4">
    <source>
        <dbReference type="Google" id="ProtNLM"/>
    </source>
</evidence>
<feature type="transmembrane region" description="Helical" evidence="1">
    <location>
        <begin position="353"/>
        <end position="373"/>
    </location>
</feature>
<feature type="transmembrane region" description="Helical" evidence="1">
    <location>
        <begin position="292"/>
        <end position="310"/>
    </location>
</feature>
<proteinExistence type="predicted"/>
<keyword evidence="1" id="KW-1133">Transmembrane helix</keyword>
<evidence type="ECO:0000313" key="2">
    <source>
        <dbReference type="EMBL" id="RXK55181.1"/>
    </source>
</evidence>
<feature type="transmembrane region" description="Helical" evidence="1">
    <location>
        <begin position="34"/>
        <end position="54"/>
    </location>
</feature>
<feature type="transmembrane region" description="Helical" evidence="1">
    <location>
        <begin position="253"/>
        <end position="272"/>
    </location>
</feature>
<sequence>MSAPAAVPLASPTFVPSPAVAAAGARFPAAARGWFAFGVGSLVLAGLLSLLLVVGRLPFLGWLFTDPLFFKRALVVHVDLAIVIWFQAGALAYLAWAVGSRVPRGLTVASVVLAGLGILGLLAGAVMPGAQPILANYVPVVDHPVFVAGLVAWFAGSGLYFAGALAVPAEPSAALPDDALVALRASAAAHLIALATFAAAWRTTLPGLPAIGYYELVAWGGGHVMQVGNVALMLGLWLLLLRRWSGESVVSPATIRWLAVALVLPQAVMPWVAWGGTSRPAYSEIATQLMRWTIFPVVLIVLGLGIRHVVRHAANRSAGGGWRLVGLAGSALLTVLGFVLGAFIRGSSTLVPGHYHCAIGAVTLALMTAAYDFSREAAPRALGPSPRLIRWQLVLFGAGQAVFGLGFALAGAFGLGRKQYGVEQHVRSLGEYLGLGVMGLGGLVAVAGGLLFLAVMLRGLAAWRTRSLSPSP</sequence>
<dbReference type="EMBL" id="SDHX01000001">
    <property type="protein sequence ID" value="RXK55181.1"/>
    <property type="molecule type" value="Genomic_DNA"/>
</dbReference>
<comment type="caution">
    <text evidence="2">The sequence shown here is derived from an EMBL/GenBank/DDBJ whole genome shotgun (WGS) entry which is preliminary data.</text>
</comment>